<evidence type="ECO:0000313" key="1">
    <source>
        <dbReference type="EMBL" id="CAI8597187.1"/>
    </source>
</evidence>
<protein>
    <submittedName>
        <fullName evidence="1">Uncharacterized protein</fullName>
    </submittedName>
</protein>
<name>A0AAV0ZHB0_VICFA</name>
<accession>A0AAV0ZHB0</accession>
<dbReference type="EMBL" id="OX451737">
    <property type="protein sequence ID" value="CAI8597187.1"/>
    <property type="molecule type" value="Genomic_DNA"/>
</dbReference>
<dbReference type="AlphaFoldDB" id="A0AAV0ZHB0"/>
<evidence type="ECO:0000313" key="2">
    <source>
        <dbReference type="Proteomes" id="UP001157006"/>
    </source>
</evidence>
<keyword evidence="2" id="KW-1185">Reference proteome</keyword>
<gene>
    <name evidence="1" type="ORF">VFH_II069720</name>
</gene>
<sequence length="110" mass="12547">MQSLHRVPKFVVVQLLCKLFFLFTEKIVSLQPPSSQSAAMLFVFIDTQRRLHPSFSFLSPFQSLLTLSIQPLATRSATTTQPLLILPSLIQLTFSKIHPNCEWKFLIVDS</sequence>
<dbReference type="Proteomes" id="UP001157006">
    <property type="component" value="Chromosome 2"/>
</dbReference>
<reference evidence="1 2" key="1">
    <citation type="submission" date="2023-01" db="EMBL/GenBank/DDBJ databases">
        <authorList>
            <person name="Kreplak J."/>
        </authorList>
    </citation>
    <scope>NUCLEOTIDE SEQUENCE [LARGE SCALE GENOMIC DNA]</scope>
</reference>
<proteinExistence type="predicted"/>
<organism evidence="1 2">
    <name type="scientific">Vicia faba</name>
    <name type="common">Broad bean</name>
    <name type="synonym">Faba vulgaris</name>
    <dbReference type="NCBI Taxonomy" id="3906"/>
    <lineage>
        <taxon>Eukaryota</taxon>
        <taxon>Viridiplantae</taxon>
        <taxon>Streptophyta</taxon>
        <taxon>Embryophyta</taxon>
        <taxon>Tracheophyta</taxon>
        <taxon>Spermatophyta</taxon>
        <taxon>Magnoliopsida</taxon>
        <taxon>eudicotyledons</taxon>
        <taxon>Gunneridae</taxon>
        <taxon>Pentapetalae</taxon>
        <taxon>rosids</taxon>
        <taxon>fabids</taxon>
        <taxon>Fabales</taxon>
        <taxon>Fabaceae</taxon>
        <taxon>Papilionoideae</taxon>
        <taxon>50 kb inversion clade</taxon>
        <taxon>NPAAA clade</taxon>
        <taxon>Hologalegina</taxon>
        <taxon>IRL clade</taxon>
        <taxon>Fabeae</taxon>
        <taxon>Vicia</taxon>
    </lineage>
</organism>